<dbReference type="PANTHER" id="PTHR43711">
    <property type="entry name" value="TWO-COMPONENT HISTIDINE KINASE"/>
    <property type="match status" value="1"/>
</dbReference>
<keyword evidence="4" id="KW-0597">Phosphoprotein</keyword>
<evidence type="ECO:0000256" key="8">
    <source>
        <dbReference type="ARBA" id="ARBA00023136"/>
    </source>
</evidence>
<dbReference type="Proteomes" id="UP000186015">
    <property type="component" value="Unassembled WGS sequence"/>
</dbReference>
<proteinExistence type="predicted"/>
<evidence type="ECO:0000256" key="5">
    <source>
        <dbReference type="ARBA" id="ARBA00022679"/>
    </source>
</evidence>
<comment type="catalytic activity">
    <reaction evidence="1">
        <text>ATP + protein L-histidine = ADP + protein N-phospho-L-histidine.</text>
        <dbReference type="EC" id="2.7.13.3"/>
    </reaction>
</comment>
<dbReference type="InterPro" id="IPR003594">
    <property type="entry name" value="HATPase_dom"/>
</dbReference>
<dbReference type="Pfam" id="PF02518">
    <property type="entry name" value="HATPase_c"/>
    <property type="match status" value="1"/>
</dbReference>
<keyword evidence="9" id="KW-0812">Transmembrane</keyword>
<feature type="transmembrane region" description="Helical" evidence="9">
    <location>
        <begin position="242"/>
        <end position="264"/>
    </location>
</feature>
<name>A0A1H7I3D5_RUMAL</name>
<dbReference type="InterPro" id="IPR036097">
    <property type="entry name" value="HisK_dim/P_sf"/>
</dbReference>
<evidence type="ECO:0000313" key="12">
    <source>
        <dbReference type="Proteomes" id="UP000186015"/>
    </source>
</evidence>
<organism evidence="11 12">
    <name type="scientific">Ruminococcus albus</name>
    <dbReference type="NCBI Taxonomy" id="1264"/>
    <lineage>
        <taxon>Bacteria</taxon>
        <taxon>Bacillati</taxon>
        <taxon>Bacillota</taxon>
        <taxon>Clostridia</taxon>
        <taxon>Eubacteriales</taxon>
        <taxon>Oscillospiraceae</taxon>
        <taxon>Ruminococcus</taxon>
    </lineage>
</organism>
<keyword evidence="8 9" id="KW-0472">Membrane</keyword>
<dbReference type="PROSITE" id="PS50109">
    <property type="entry name" value="HIS_KIN"/>
    <property type="match status" value="1"/>
</dbReference>
<dbReference type="FunFam" id="3.30.565.10:FF:000006">
    <property type="entry name" value="Sensor histidine kinase WalK"/>
    <property type="match status" value="1"/>
</dbReference>
<dbReference type="CDD" id="cd00075">
    <property type="entry name" value="HATPase"/>
    <property type="match status" value="1"/>
</dbReference>
<sequence length="510" mass="56968">MKKEISKSHSLKRRLLIALITCLLTVMIICTALFEAVYRRTTDTVDDHFGKLTDIAYDEVTDTLCADDLECMRGILNCYCREMSYEMNQGFGGVTEDDISTYLATRAGSYFDDIYITKDIFFVIDNDGITAVDLFDGRHGTDADTVVKNAFETFEKTECDDLDGLSFEEYLLSNKDLADARYTKEGDGYIIVWKNMSEFSGHSQCVGLLSNACVHWKGQMKSASDMEIGELHDNMDLLFRKYTIVMLSAVGGVLVLFIIIAAVLSKKLSDPVVSEHDMLVEINEMKTTFLSDASHELKTPLAAMSGYAQNAEYDLENGSTDAVKEKLKRISSEANRMALMVTQILDATRIEEGRLVLDPSPCDLDALVRETVETYFVVLNKNNNRLALRIPLDLPKVQADSARMQRVFVNLISNSLKHTHNGTILIRAEEEGSEIKVTVKDTGCGISEEDLPHIWERYYKGKHSETGTGLGLFICRFIVESHGGKIWVESEVGKGTSFMLTLPVSPGQTV</sequence>
<evidence type="ECO:0000313" key="11">
    <source>
        <dbReference type="EMBL" id="SEK57103.1"/>
    </source>
</evidence>
<dbReference type="InterPro" id="IPR050736">
    <property type="entry name" value="Sensor_HK_Regulatory"/>
</dbReference>
<dbReference type="AlphaFoldDB" id="A0A1H7I3D5"/>
<evidence type="ECO:0000256" key="9">
    <source>
        <dbReference type="SAM" id="Phobius"/>
    </source>
</evidence>
<accession>A0A1H7I3D5</accession>
<keyword evidence="5" id="KW-0808">Transferase</keyword>
<dbReference type="GO" id="GO:0016020">
    <property type="term" value="C:membrane"/>
    <property type="evidence" value="ECO:0007669"/>
    <property type="project" value="UniProtKB-SubCell"/>
</dbReference>
<gene>
    <name evidence="11" type="ORF">SAMN05216469_103229</name>
</gene>
<dbReference type="SUPFAM" id="SSF47384">
    <property type="entry name" value="Homodimeric domain of signal transducing histidine kinase"/>
    <property type="match status" value="1"/>
</dbReference>
<dbReference type="Gene3D" id="1.10.287.130">
    <property type="match status" value="1"/>
</dbReference>
<dbReference type="GO" id="GO:0000155">
    <property type="term" value="F:phosphorelay sensor kinase activity"/>
    <property type="evidence" value="ECO:0007669"/>
    <property type="project" value="InterPro"/>
</dbReference>
<dbReference type="FunFam" id="1.10.287.130:FF:000001">
    <property type="entry name" value="Two-component sensor histidine kinase"/>
    <property type="match status" value="1"/>
</dbReference>
<keyword evidence="9" id="KW-1133">Transmembrane helix</keyword>
<dbReference type="EC" id="2.7.13.3" evidence="3"/>
<dbReference type="InterPro" id="IPR036890">
    <property type="entry name" value="HATPase_C_sf"/>
</dbReference>
<dbReference type="InterPro" id="IPR004358">
    <property type="entry name" value="Sig_transdc_His_kin-like_C"/>
</dbReference>
<dbReference type="SUPFAM" id="SSF55874">
    <property type="entry name" value="ATPase domain of HSP90 chaperone/DNA topoisomerase II/histidine kinase"/>
    <property type="match status" value="1"/>
</dbReference>
<evidence type="ECO:0000256" key="4">
    <source>
        <dbReference type="ARBA" id="ARBA00022553"/>
    </source>
</evidence>
<evidence type="ECO:0000256" key="2">
    <source>
        <dbReference type="ARBA" id="ARBA00004370"/>
    </source>
</evidence>
<dbReference type="InterPro" id="IPR005467">
    <property type="entry name" value="His_kinase_dom"/>
</dbReference>
<evidence type="ECO:0000256" key="6">
    <source>
        <dbReference type="ARBA" id="ARBA00022777"/>
    </source>
</evidence>
<dbReference type="CDD" id="cd00082">
    <property type="entry name" value="HisKA"/>
    <property type="match status" value="1"/>
</dbReference>
<dbReference type="SMART" id="SM00388">
    <property type="entry name" value="HisKA"/>
    <property type="match status" value="1"/>
</dbReference>
<dbReference type="Gene3D" id="3.30.565.10">
    <property type="entry name" value="Histidine kinase-like ATPase, C-terminal domain"/>
    <property type="match status" value="1"/>
</dbReference>
<evidence type="ECO:0000256" key="3">
    <source>
        <dbReference type="ARBA" id="ARBA00012438"/>
    </source>
</evidence>
<feature type="domain" description="Histidine kinase" evidence="10">
    <location>
        <begin position="292"/>
        <end position="506"/>
    </location>
</feature>
<dbReference type="Pfam" id="PF00512">
    <property type="entry name" value="HisKA"/>
    <property type="match status" value="1"/>
</dbReference>
<dbReference type="RefSeq" id="WP_074830776.1">
    <property type="nucleotide sequence ID" value="NZ_FOAT01000003.1"/>
</dbReference>
<reference evidence="11 12" key="1">
    <citation type="submission" date="2016-10" db="EMBL/GenBank/DDBJ databases">
        <authorList>
            <person name="de Groot N.N."/>
        </authorList>
    </citation>
    <scope>NUCLEOTIDE SEQUENCE [LARGE SCALE GENOMIC DNA]</scope>
    <source>
        <strain evidence="11 12">KH2T6</strain>
    </source>
</reference>
<evidence type="ECO:0000256" key="7">
    <source>
        <dbReference type="ARBA" id="ARBA00023012"/>
    </source>
</evidence>
<evidence type="ECO:0000259" key="10">
    <source>
        <dbReference type="PROSITE" id="PS50109"/>
    </source>
</evidence>
<keyword evidence="7" id="KW-0902">Two-component regulatory system</keyword>
<evidence type="ECO:0000256" key="1">
    <source>
        <dbReference type="ARBA" id="ARBA00000085"/>
    </source>
</evidence>
<dbReference type="SMART" id="SM00387">
    <property type="entry name" value="HATPase_c"/>
    <property type="match status" value="1"/>
</dbReference>
<protein>
    <recommendedName>
        <fullName evidence="3">histidine kinase</fullName>
        <ecNumber evidence="3">2.7.13.3</ecNumber>
    </recommendedName>
</protein>
<dbReference type="PANTHER" id="PTHR43711:SF1">
    <property type="entry name" value="HISTIDINE KINASE 1"/>
    <property type="match status" value="1"/>
</dbReference>
<comment type="subcellular location">
    <subcellularLocation>
        <location evidence="2">Membrane</location>
    </subcellularLocation>
</comment>
<dbReference type="PRINTS" id="PR00344">
    <property type="entry name" value="BCTRLSENSOR"/>
</dbReference>
<dbReference type="InterPro" id="IPR003661">
    <property type="entry name" value="HisK_dim/P_dom"/>
</dbReference>
<dbReference type="EMBL" id="FOAT01000003">
    <property type="protein sequence ID" value="SEK57103.1"/>
    <property type="molecule type" value="Genomic_DNA"/>
</dbReference>
<keyword evidence="6 11" id="KW-0418">Kinase</keyword>